<feature type="compositionally biased region" description="Basic residues" evidence="2">
    <location>
        <begin position="211"/>
        <end position="224"/>
    </location>
</feature>
<comment type="similarity">
    <text evidence="1">Belongs to the LEA type 1 family.</text>
</comment>
<protein>
    <submittedName>
        <fullName evidence="3">Uncharacterized protein</fullName>
    </submittedName>
</protein>
<feature type="region of interest" description="Disordered" evidence="2">
    <location>
        <begin position="183"/>
        <end position="235"/>
    </location>
</feature>
<dbReference type="STRING" id="4072.A0A2G3AM01"/>
<sequence>MQAIKEKLNDMSAMRKAKAEAKEEEKAEKEMAKARVEVAREVRLAKEAEAAMDMHVNKAAEKIANEEKKHINESTDGTLDPYASSFTNTNNPSGGHPYGNHPVRLGWFSRVQLIYLFLDGRRGVTCHRFELGYRSDDFCKSIPVIPSVLASLEIRERGIGVITVPKLGRDRWYQSPRLIGLTSTSQMVRSHTSQDGGQEPPPAPEPIARDKIHKWGKRRGRGRGRGRERCRGAAQISDSVGSLGVEFEAGGDDVQVPADDAGLGQAPPGFVATPILQDTLIKVLGVGETITQGGGSFGVGATGGIRAGMFDEEQRRFEKLKKMDPPQFQGDQREDAHEFMVSCHERLQSVGLVDSHGLIILPYRCVVPPSSSGAPILIPSQWVLRR</sequence>
<feature type="compositionally biased region" description="Basic and acidic residues" evidence="2">
    <location>
        <begin position="17"/>
        <end position="29"/>
    </location>
</feature>
<gene>
    <name evidence="3" type="ORF">T459_03131</name>
</gene>
<feature type="region of interest" description="Disordered" evidence="2">
    <location>
        <begin position="1"/>
        <end position="29"/>
    </location>
</feature>
<dbReference type="PANTHER" id="PTHR33493:SF3">
    <property type="entry name" value="LATE EMBRYOGENESIS ABUNDANT PROTEIN, LEA_1 SUBGROUP"/>
    <property type="match status" value="1"/>
</dbReference>
<reference evidence="3 4" key="2">
    <citation type="journal article" date="2017" name="Genome Biol.">
        <title>New reference genome sequences of hot pepper reveal the massive evolution of plant disease-resistance genes by retroduplication.</title>
        <authorList>
            <person name="Kim S."/>
            <person name="Park J."/>
            <person name="Yeom S.I."/>
            <person name="Kim Y.M."/>
            <person name="Seo E."/>
            <person name="Kim K.T."/>
            <person name="Kim M.S."/>
            <person name="Lee J.M."/>
            <person name="Cheong K."/>
            <person name="Shin H.S."/>
            <person name="Kim S.B."/>
            <person name="Han K."/>
            <person name="Lee J."/>
            <person name="Park M."/>
            <person name="Lee H.A."/>
            <person name="Lee H.Y."/>
            <person name="Lee Y."/>
            <person name="Oh S."/>
            <person name="Lee J.H."/>
            <person name="Choi E."/>
            <person name="Choi E."/>
            <person name="Lee S.E."/>
            <person name="Jeon J."/>
            <person name="Kim H."/>
            <person name="Choi G."/>
            <person name="Song H."/>
            <person name="Lee J."/>
            <person name="Lee S.C."/>
            <person name="Kwon J.K."/>
            <person name="Lee H.Y."/>
            <person name="Koo N."/>
            <person name="Hong Y."/>
            <person name="Kim R.W."/>
            <person name="Kang W.H."/>
            <person name="Huh J.H."/>
            <person name="Kang B.C."/>
            <person name="Yang T.J."/>
            <person name="Lee Y.H."/>
            <person name="Bennetzen J.L."/>
            <person name="Choi D."/>
        </authorList>
    </citation>
    <scope>NUCLEOTIDE SEQUENCE [LARGE SCALE GENOMIC DNA]</scope>
    <source>
        <strain evidence="4">cv. CM334</strain>
    </source>
</reference>
<feature type="compositionally biased region" description="Polar residues" evidence="2">
    <location>
        <begin position="84"/>
        <end position="93"/>
    </location>
</feature>
<dbReference type="GO" id="GO:0009793">
    <property type="term" value="P:embryo development ending in seed dormancy"/>
    <property type="evidence" value="ECO:0007669"/>
    <property type="project" value="InterPro"/>
</dbReference>
<dbReference type="Proteomes" id="UP000222542">
    <property type="component" value="Unassembled WGS sequence"/>
</dbReference>
<dbReference type="InterPro" id="IPR005513">
    <property type="entry name" value="LEA_1"/>
</dbReference>
<reference evidence="3 4" key="1">
    <citation type="journal article" date="2014" name="Nat. Genet.">
        <title>Genome sequence of the hot pepper provides insights into the evolution of pungency in Capsicum species.</title>
        <authorList>
            <person name="Kim S."/>
            <person name="Park M."/>
            <person name="Yeom S.I."/>
            <person name="Kim Y.M."/>
            <person name="Lee J.M."/>
            <person name="Lee H.A."/>
            <person name="Seo E."/>
            <person name="Choi J."/>
            <person name="Cheong K."/>
            <person name="Kim K.T."/>
            <person name="Jung K."/>
            <person name="Lee G.W."/>
            <person name="Oh S.K."/>
            <person name="Bae C."/>
            <person name="Kim S.B."/>
            <person name="Lee H.Y."/>
            <person name="Kim S.Y."/>
            <person name="Kim M.S."/>
            <person name="Kang B.C."/>
            <person name="Jo Y.D."/>
            <person name="Yang H.B."/>
            <person name="Jeong H.J."/>
            <person name="Kang W.H."/>
            <person name="Kwon J.K."/>
            <person name="Shin C."/>
            <person name="Lim J.Y."/>
            <person name="Park J.H."/>
            <person name="Huh J.H."/>
            <person name="Kim J.S."/>
            <person name="Kim B.D."/>
            <person name="Cohen O."/>
            <person name="Paran I."/>
            <person name="Suh M.C."/>
            <person name="Lee S.B."/>
            <person name="Kim Y.K."/>
            <person name="Shin Y."/>
            <person name="Noh S.J."/>
            <person name="Park J."/>
            <person name="Seo Y.S."/>
            <person name="Kwon S.Y."/>
            <person name="Kim H.A."/>
            <person name="Park J.M."/>
            <person name="Kim H.J."/>
            <person name="Choi S.B."/>
            <person name="Bosland P.W."/>
            <person name="Reeves G."/>
            <person name="Jo S.H."/>
            <person name="Lee B.W."/>
            <person name="Cho H.T."/>
            <person name="Choi H.S."/>
            <person name="Lee M.S."/>
            <person name="Yu Y."/>
            <person name="Do Choi Y."/>
            <person name="Park B.S."/>
            <person name="van Deynze A."/>
            <person name="Ashrafi H."/>
            <person name="Hill T."/>
            <person name="Kim W.T."/>
            <person name="Pai H.S."/>
            <person name="Ahn H.K."/>
            <person name="Yeam I."/>
            <person name="Giovannoni J.J."/>
            <person name="Rose J.K."/>
            <person name="Sorensen I."/>
            <person name="Lee S.J."/>
            <person name="Kim R.W."/>
            <person name="Choi I.Y."/>
            <person name="Choi B.S."/>
            <person name="Lim J.S."/>
            <person name="Lee Y.H."/>
            <person name="Choi D."/>
        </authorList>
    </citation>
    <scope>NUCLEOTIDE SEQUENCE [LARGE SCALE GENOMIC DNA]</scope>
    <source>
        <strain evidence="4">cv. CM334</strain>
    </source>
</reference>
<evidence type="ECO:0000256" key="1">
    <source>
        <dbReference type="ARBA" id="ARBA00010975"/>
    </source>
</evidence>
<keyword evidence="4" id="KW-1185">Reference proteome</keyword>
<evidence type="ECO:0000313" key="4">
    <source>
        <dbReference type="Proteomes" id="UP000222542"/>
    </source>
</evidence>
<accession>A0A2G3AM01</accession>
<evidence type="ECO:0000313" key="3">
    <source>
        <dbReference type="EMBL" id="PHT95249.1"/>
    </source>
</evidence>
<dbReference type="PANTHER" id="PTHR33493">
    <property type="entry name" value="LATE EMBRYOGENESIS ABUNDANT PROTEIN 6-RELATED"/>
    <property type="match status" value="1"/>
</dbReference>
<dbReference type="Gramene" id="PHT95249">
    <property type="protein sequence ID" value="PHT95249"/>
    <property type="gene ID" value="T459_03131"/>
</dbReference>
<proteinExistence type="inferred from homology"/>
<feature type="region of interest" description="Disordered" evidence="2">
    <location>
        <begin position="71"/>
        <end position="95"/>
    </location>
</feature>
<feature type="compositionally biased region" description="Polar residues" evidence="2">
    <location>
        <begin position="183"/>
        <end position="196"/>
    </location>
</feature>
<name>A0A2G3AM01_CAPAN</name>
<comment type="caution">
    <text evidence="3">The sequence shown here is derived from an EMBL/GenBank/DDBJ whole genome shotgun (WGS) entry which is preliminary data.</text>
</comment>
<dbReference type="AlphaFoldDB" id="A0A2G3AM01"/>
<organism evidence="3 4">
    <name type="scientific">Capsicum annuum</name>
    <name type="common">Capsicum pepper</name>
    <dbReference type="NCBI Taxonomy" id="4072"/>
    <lineage>
        <taxon>Eukaryota</taxon>
        <taxon>Viridiplantae</taxon>
        <taxon>Streptophyta</taxon>
        <taxon>Embryophyta</taxon>
        <taxon>Tracheophyta</taxon>
        <taxon>Spermatophyta</taxon>
        <taxon>Magnoliopsida</taxon>
        <taxon>eudicotyledons</taxon>
        <taxon>Gunneridae</taxon>
        <taxon>Pentapetalae</taxon>
        <taxon>asterids</taxon>
        <taxon>lamiids</taxon>
        <taxon>Solanales</taxon>
        <taxon>Solanaceae</taxon>
        <taxon>Solanoideae</taxon>
        <taxon>Capsiceae</taxon>
        <taxon>Capsicum</taxon>
    </lineage>
</organism>
<evidence type="ECO:0000256" key="2">
    <source>
        <dbReference type="SAM" id="MobiDB-lite"/>
    </source>
</evidence>
<dbReference type="Pfam" id="PF03760">
    <property type="entry name" value="LEA_1"/>
    <property type="match status" value="1"/>
</dbReference>
<dbReference type="EMBL" id="AYRZ02000001">
    <property type="protein sequence ID" value="PHT95249.1"/>
    <property type="molecule type" value="Genomic_DNA"/>
</dbReference>